<dbReference type="Pfam" id="PF00753">
    <property type="entry name" value="Lactamase_B"/>
    <property type="match status" value="1"/>
</dbReference>
<dbReference type="InterPro" id="IPR036866">
    <property type="entry name" value="RibonucZ/Hydroxyglut_hydro"/>
</dbReference>
<keyword evidence="3" id="KW-1185">Reference proteome</keyword>
<dbReference type="EMBL" id="CP049865">
    <property type="protein sequence ID" value="QIK71043.1"/>
    <property type="molecule type" value="Genomic_DNA"/>
</dbReference>
<sequence>MTFALTPFSPVADRVYTAVAEPATVTVGLVVGDEAALLIDAGSSPAQGAEILAAARRVAGDVPVTHAVITHAHFDHLFGLAGLAGVETIGHRGLAATLAAKRPPAEQLAELGVADADVVAPTRSFSLATTLDLGGCYVEIVHFGRGHTDHDVVVLVPGRGVVFVGDLLESEGGPWAGEDAWPAEWPKTLDGMLGTLGSGSVVVPGHGAPMSREDAFQQRAELAWYGGKAEELYDANKPVVGAWTDGGEWPWPQGQSEAFLTTAMRRLAEAGRPKRRTLPLLT</sequence>
<evidence type="ECO:0000313" key="3">
    <source>
        <dbReference type="Proteomes" id="UP000501058"/>
    </source>
</evidence>
<accession>A0A6G7Y2P2</accession>
<name>A0A6G7Y2P2_9ACTN</name>
<dbReference type="InterPro" id="IPR001279">
    <property type="entry name" value="Metallo-B-lactamas"/>
</dbReference>
<gene>
    <name evidence="2" type="ORF">G7070_00530</name>
</gene>
<feature type="domain" description="Metallo-beta-lactamase" evidence="1">
    <location>
        <begin position="24"/>
        <end position="206"/>
    </location>
</feature>
<dbReference type="PANTHER" id="PTHR42951">
    <property type="entry name" value="METALLO-BETA-LACTAMASE DOMAIN-CONTAINING"/>
    <property type="match status" value="1"/>
</dbReference>
<dbReference type="SMART" id="SM00849">
    <property type="entry name" value="Lactamase_B"/>
    <property type="match status" value="1"/>
</dbReference>
<reference evidence="2 3" key="1">
    <citation type="submission" date="2020-03" db="EMBL/GenBank/DDBJ databases">
        <title>Propioniciclava sp. nov., isolated from Hydrophilus acuminatus.</title>
        <authorList>
            <person name="Hyun D.-W."/>
            <person name="Bae J.-W."/>
        </authorList>
    </citation>
    <scope>NUCLEOTIDE SEQUENCE [LARGE SCALE GENOMIC DNA]</scope>
    <source>
        <strain evidence="2 3">HDW11</strain>
    </source>
</reference>
<protein>
    <submittedName>
        <fullName evidence="2">MBL fold metallo-hydrolase</fullName>
    </submittedName>
</protein>
<dbReference type="AlphaFoldDB" id="A0A6G7Y2P2"/>
<dbReference type="SUPFAM" id="SSF56281">
    <property type="entry name" value="Metallo-hydrolase/oxidoreductase"/>
    <property type="match status" value="1"/>
</dbReference>
<dbReference type="PANTHER" id="PTHR42951:SF4">
    <property type="entry name" value="ACYL-COENZYME A THIOESTERASE MBLAC2"/>
    <property type="match status" value="1"/>
</dbReference>
<keyword evidence="2" id="KW-0378">Hydrolase</keyword>
<dbReference type="GO" id="GO:0016787">
    <property type="term" value="F:hydrolase activity"/>
    <property type="evidence" value="ECO:0007669"/>
    <property type="project" value="UniProtKB-KW"/>
</dbReference>
<evidence type="ECO:0000313" key="2">
    <source>
        <dbReference type="EMBL" id="QIK71043.1"/>
    </source>
</evidence>
<dbReference type="InterPro" id="IPR050855">
    <property type="entry name" value="NDM-1-like"/>
</dbReference>
<organism evidence="2 3">
    <name type="scientific">Propioniciclava coleopterorum</name>
    <dbReference type="NCBI Taxonomy" id="2714937"/>
    <lineage>
        <taxon>Bacteria</taxon>
        <taxon>Bacillati</taxon>
        <taxon>Actinomycetota</taxon>
        <taxon>Actinomycetes</taxon>
        <taxon>Propionibacteriales</taxon>
        <taxon>Propionibacteriaceae</taxon>
        <taxon>Propioniciclava</taxon>
    </lineage>
</organism>
<dbReference type="Proteomes" id="UP000501058">
    <property type="component" value="Chromosome"/>
</dbReference>
<dbReference type="CDD" id="cd16282">
    <property type="entry name" value="metallo-hydrolase-like_MBL-fold"/>
    <property type="match status" value="1"/>
</dbReference>
<dbReference type="RefSeq" id="WP_166230954.1">
    <property type="nucleotide sequence ID" value="NZ_CP049865.1"/>
</dbReference>
<dbReference type="KEGG" id="prv:G7070_00530"/>
<dbReference type="Gene3D" id="3.60.15.10">
    <property type="entry name" value="Ribonuclease Z/Hydroxyacylglutathione hydrolase-like"/>
    <property type="match status" value="1"/>
</dbReference>
<proteinExistence type="predicted"/>
<evidence type="ECO:0000259" key="1">
    <source>
        <dbReference type="SMART" id="SM00849"/>
    </source>
</evidence>